<dbReference type="SMART" id="SM00710">
    <property type="entry name" value="PbH1"/>
    <property type="match status" value="4"/>
</dbReference>
<gene>
    <name evidence="1" type="ORF">MKP09_12825</name>
</gene>
<name>A0ABS9SKP4_9BACT</name>
<proteinExistence type="predicted"/>
<reference evidence="1 2" key="1">
    <citation type="submission" date="2022-02" db="EMBL/GenBank/DDBJ databases">
        <authorList>
            <person name="Min J."/>
        </authorList>
    </citation>
    <scope>NUCLEOTIDE SEQUENCE [LARGE SCALE GENOMIC DNA]</scope>
    <source>
        <strain evidence="1 2">GR10-1</strain>
    </source>
</reference>
<comment type="caution">
    <text evidence="1">The sequence shown here is derived from an EMBL/GenBank/DDBJ whole genome shotgun (WGS) entry which is preliminary data.</text>
</comment>
<keyword evidence="2" id="KW-1185">Reference proteome</keyword>
<dbReference type="InterPro" id="IPR006626">
    <property type="entry name" value="PbH1"/>
</dbReference>
<organism evidence="1 2">
    <name type="scientific">Niabella ginsengisoli</name>
    <dbReference type="NCBI Taxonomy" id="522298"/>
    <lineage>
        <taxon>Bacteria</taxon>
        <taxon>Pseudomonadati</taxon>
        <taxon>Bacteroidota</taxon>
        <taxon>Chitinophagia</taxon>
        <taxon>Chitinophagales</taxon>
        <taxon>Chitinophagaceae</taxon>
        <taxon>Niabella</taxon>
    </lineage>
</organism>
<evidence type="ECO:0000313" key="1">
    <source>
        <dbReference type="EMBL" id="MCH5598729.1"/>
    </source>
</evidence>
<dbReference type="RefSeq" id="WP_240830404.1">
    <property type="nucleotide sequence ID" value="NZ_JAKWBL010000002.1"/>
</dbReference>
<dbReference type="InterPro" id="IPR011050">
    <property type="entry name" value="Pectin_lyase_fold/virulence"/>
</dbReference>
<accession>A0ABS9SKP4</accession>
<dbReference type="SUPFAM" id="SSF51126">
    <property type="entry name" value="Pectin lyase-like"/>
    <property type="match status" value="1"/>
</dbReference>
<dbReference type="Proteomes" id="UP001202248">
    <property type="component" value="Unassembled WGS sequence"/>
</dbReference>
<dbReference type="InterPro" id="IPR012334">
    <property type="entry name" value="Pectin_lyas_fold"/>
</dbReference>
<protein>
    <submittedName>
        <fullName evidence="1">Right-handed parallel beta-helix repeat-containing protein</fullName>
    </submittedName>
</protein>
<evidence type="ECO:0000313" key="2">
    <source>
        <dbReference type="Proteomes" id="UP001202248"/>
    </source>
</evidence>
<sequence>MNQANSQTVPKNIPANLIPPKIKFNISSTFFDLTNLLPKNYVTDGSVNYTVQLQTGIDKYQNVKLPNFPVKINDIGLSLRSNSNLLFQNNSKLILAPSNKESYEILRLHNIENVNIYNPQIIGDKDNHIGNLGQWGMGISIKSSNNIKVYNAYISKCWGDGIYIGRLRETKTQKYALYSSDIYITNSLIDNNRRDGVSIISGVGISIQNSTISNTLGVSPKAGLDIEPNSAIEFCRDIKIENLITFNNSGSGIILALNALSQKMHLLMLLIYQ</sequence>
<dbReference type="EMBL" id="JAKWBL010000002">
    <property type="protein sequence ID" value="MCH5598729.1"/>
    <property type="molecule type" value="Genomic_DNA"/>
</dbReference>
<dbReference type="Gene3D" id="2.160.20.10">
    <property type="entry name" value="Single-stranded right-handed beta-helix, Pectin lyase-like"/>
    <property type="match status" value="1"/>
</dbReference>